<dbReference type="GO" id="GO:0006779">
    <property type="term" value="P:porphyrin-containing compound biosynthetic process"/>
    <property type="evidence" value="ECO:0007669"/>
    <property type="project" value="InterPro"/>
</dbReference>
<evidence type="ECO:0000313" key="3">
    <source>
        <dbReference type="Proteomes" id="UP000576480"/>
    </source>
</evidence>
<dbReference type="Proteomes" id="UP000576480">
    <property type="component" value="Unassembled WGS sequence"/>
</dbReference>
<evidence type="ECO:0000313" key="2">
    <source>
        <dbReference type="EMBL" id="GFP35225.1"/>
    </source>
</evidence>
<dbReference type="EMBL" id="BLSB01000068">
    <property type="protein sequence ID" value="GFP35225.1"/>
    <property type="molecule type" value="Genomic_DNA"/>
</dbReference>
<dbReference type="InterPro" id="IPR000257">
    <property type="entry name" value="Uroporphyrinogen_deCOase"/>
</dbReference>
<dbReference type="InterPro" id="IPR038071">
    <property type="entry name" value="UROD/MetE-like_sf"/>
</dbReference>
<name>A0A6V8PRG1_9ACTN</name>
<dbReference type="Pfam" id="PF01208">
    <property type="entry name" value="URO-D"/>
    <property type="match status" value="1"/>
</dbReference>
<accession>A0A6V8PRG1</accession>
<gene>
    <name evidence="2" type="ORF">HKBW3S43_01017</name>
</gene>
<evidence type="ECO:0000259" key="1">
    <source>
        <dbReference type="Pfam" id="PF01208"/>
    </source>
</evidence>
<proteinExistence type="predicted"/>
<organism evidence="2 3">
    <name type="scientific">Candidatus Hakubella thermalkaliphila</name>
    <dbReference type="NCBI Taxonomy" id="2754717"/>
    <lineage>
        <taxon>Bacteria</taxon>
        <taxon>Bacillati</taxon>
        <taxon>Actinomycetota</taxon>
        <taxon>Actinomycetota incertae sedis</taxon>
        <taxon>Candidatus Hakubellales</taxon>
        <taxon>Candidatus Hakubellaceae</taxon>
        <taxon>Candidatus Hakubella</taxon>
    </lineage>
</organism>
<dbReference type="SUPFAM" id="SSF51726">
    <property type="entry name" value="UROD/MetE-like"/>
    <property type="match status" value="1"/>
</dbReference>
<dbReference type="GO" id="GO:0004853">
    <property type="term" value="F:uroporphyrinogen decarboxylase activity"/>
    <property type="evidence" value="ECO:0007669"/>
    <property type="project" value="InterPro"/>
</dbReference>
<feature type="domain" description="Uroporphyrinogen decarboxylase (URO-D)" evidence="1">
    <location>
        <begin position="153"/>
        <end position="317"/>
    </location>
</feature>
<comment type="caution">
    <text evidence="2">The sequence shown here is derived from an EMBL/GenBank/DDBJ whole genome shotgun (WGS) entry which is preliminary data.</text>
</comment>
<dbReference type="Gene3D" id="3.20.20.210">
    <property type="match status" value="1"/>
</dbReference>
<reference evidence="2 3" key="1">
    <citation type="journal article" date="2020" name="Front. Microbiol.">
        <title>Single-cell genomics of novel Actinobacteria with the Wood-Ljungdahl pathway discovered in a serpentinizing system.</title>
        <authorList>
            <person name="Merino N."/>
            <person name="Kawai M."/>
            <person name="Boyd E.S."/>
            <person name="Colman D.R."/>
            <person name="McGlynn S.E."/>
            <person name="Nealson K.H."/>
            <person name="Kurokawa K."/>
            <person name="Hongoh Y."/>
        </authorList>
    </citation>
    <scope>NUCLEOTIDE SEQUENCE [LARGE SCALE GENOMIC DNA]</scope>
    <source>
        <strain evidence="2 3">S43</strain>
    </source>
</reference>
<protein>
    <recommendedName>
        <fullName evidence="1">Uroporphyrinogen decarboxylase (URO-D) domain-containing protein</fullName>
    </recommendedName>
</protein>
<sequence>MSILNRKKVDKIPFAAYSFLLPRGEVERKLRKKGCLIFHFERVYALEMKNVEIWQKEGLEKGRKCILRRFCTPVGNLEEKILVDPGYESQWIKEFLIKKPQDYEIMKFIVENTIYYPNYEFFQQAAEDLGDDGILFATIDRTPFQRILYELAGPERLLVDVLESPDLVEGLLEILDKKMEEVYQIVADSPASMVHTWDNVTEDMTPPALFQRYCLPFYQKVGKLLHDRGKIYLVHMDGKLRHLEDLIASAPIDVVESFTLPDAGGNLEVEEAQKKWPEKTIIANIPAYLCFKEEEFIKRYFEELISKVERNRFMVCLSEDLPHDSWKKALISISDVLNSL</sequence>
<dbReference type="AlphaFoldDB" id="A0A6V8PRG1"/>